<dbReference type="InterPro" id="IPR043129">
    <property type="entry name" value="ATPase_NBD"/>
</dbReference>
<dbReference type="Proteomes" id="UP000298663">
    <property type="component" value="Chromosome X"/>
</dbReference>
<evidence type="ECO:0000256" key="5">
    <source>
        <dbReference type="SAM" id="MobiDB-lite"/>
    </source>
</evidence>
<dbReference type="InterPro" id="IPR039758">
    <property type="entry name" value="NAGK-like"/>
</dbReference>
<dbReference type="Pfam" id="PF01869">
    <property type="entry name" value="BcrAD_BadFG"/>
    <property type="match status" value="1"/>
</dbReference>
<evidence type="ECO:0000256" key="1">
    <source>
        <dbReference type="ARBA" id="ARBA00006198"/>
    </source>
</evidence>
<evidence type="ECO:0000256" key="2">
    <source>
        <dbReference type="ARBA" id="ARBA00012122"/>
    </source>
</evidence>
<comment type="caution">
    <text evidence="7">The sequence shown here is derived from an EMBL/GenBank/DDBJ whole genome shotgun (WGS) entry which is preliminary data.</text>
</comment>
<dbReference type="PANTHER" id="PTHR12862">
    <property type="entry name" value="BADF TYPE ATPASE DOMAIN-CONTAINING PROTEIN"/>
    <property type="match status" value="1"/>
</dbReference>
<comment type="similarity">
    <text evidence="1">Belongs to the eukaryotic-type N-acetylglucosamine kinase family.</text>
</comment>
<evidence type="ECO:0000313" key="8">
    <source>
        <dbReference type="Proteomes" id="UP000298663"/>
    </source>
</evidence>
<proteinExistence type="inferred from homology"/>
<evidence type="ECO:0000256" key="4">
    <source>
        <dbReference type="ARBA" id="ARBA00031123"/>
    </source>
</evidence>
<dbReference type="SUPFAM" id="SSF53067">
    <property type="entry name" value="Actin-like ATPase domain"/>
    <property type="match status" value="2"/>
</dbReference>
<gene>
    <name evidence="7" type="ORF">L596_002093</name>
</gene>
<evidence type="ECO:0000259" key="6">
    <source>
        <dbReference type="Pfam" id="PF01869"/>
    </source>
</evidence>
<feature type="region of interest" description="Disordered" evidence="5">
    <location>
        <begin position="1"/>
        <end position="21"/>
    </location>
</feature>
<organism evidence="7 8">
    <name type="scientific">Steinernema carpocapsae</name>
    <name type="common">Entomopathogenic nematode</name>
    <dbReference type="NCBI Taxonomy" id="34508"/>
    <lineage>
        <taxon>Eukaryota</taxon>
        <taxon>Metazoa</taxon>
        <taxon>Ecdysozoa</taxon>
        <taxon>Nematoda</taxon>
        <taxon>Chromadorea</taxon>
        <taxon>Rhabditida</taxon>
        <taxon>Tylenchina</taxon>
        <taxon>Panagrolaimomorpha</taxon>
        <taxon>Strongyloidoidea</taxon>
        <taxon>Steinernematidae</taxon>
        <taxon>Steinernema</taxon>
    </lineage>
</organism>
<dbReference type="PANTHER" id="PTHR12862:SF0">
    <property type="entry name" value="N-ACETYL-D-GLUCOSAMINE KINASE"/>
    <property type="match status" value="1"/>
</dbReference>
<dbReference type="EMBL" id="CM016762">
    <property type="protein sequence ID" value="TMS34517.1"/>
    <property type="molecule type" value="Genomic_DNA"/>
</dbReference>
<protein>
    <recommendedName>
        <fullName evidence="3">N-acetyl-D-glucosamine kinase</fullName>
        <ecNumber evidence="2">2.7.1.59</ecNumber>
    </recommendedName>
    <alternativeName>
        <fullName evidence="4">GlcNAc kinase</fullName>
    </alternativeName>
</protein>
<dbReference type="InterPro" id="IPR002731">
    <property type="entry name" value="ATPase_BadF"/>
</dbReference>
<reference evidence="7 8" key="1">
    <citation type="journal article" date="2015" name="Genome Biol.">
        <title>Comparative genomics of Steinernema reveals deeply conserved gene regulatory networks.</title>
        <authorList>
            <person name="Dillman A.R."/>
            <person name="Macchietto M."/>
            <person name="Porter C.F."/>
            <person name="Rogers A."/>
            <person name="Williams B."/>
            <person name="Antoshechkin I."/>
            <person name="Lee M.M."/>
            <person name="Goodwin Z."/>
            <person name="Lu X."/>
            <person name="Lewis E.E."/>
            <person name="Goodrich-Blair H."/>
            <person name="Stock S.P."/>
            <person name="Adams B.J."/>
            <person name="Sternberg P.W."/>
            <person name="Mortazavi A."/>
        </authorList>
    </citation>
    <scope>NUCLEOTIDE SEQUENCE [LARGE SCALE GENOMIC DNA]</scope>
    <source>
        <strain evidence="7 8">ALL</strain>
    </source>
</reference>
<evidence type="ECO:0000313" key="7">
    <source>
        <dbReference type="EMBL" id="TMS34517.1"/>
    </source>
</evidence>
<keyword evidence="8" id="KW-1185">Reference proteome</keyword>
<dbReference type="EC" id="2.7.1.59" evidence="2"/>
<dbReference type="Gene3D" id="3.40.50.150">
    <property type="entry name" value="Vaccinia Virus protein VP39"/>
    <property type="match status" value="1"/>
</dbReference>
<dbReference type="EMBL" id="AZBU02000001">
    <property type="protein sequence ID" value="TMS34517.1"/>
    <property type="molecule type" value="Genomic_DNA"/>
</dbReference>
<reference evidence="7 8" key="2">
    <citation type="journal article" date="2019" name="G3 (Bethesda)">
        <title>Hybrid Assembly of the Genome of the Entomopathogenic Nematode Steinernema carpocapsae Identifies the X-Chromosome.</title>
        <authorList>
            <person name="Serra L."/>
            <person name="Macchietto M."/>
            <person name="Macias-Munoz A."/>
            <person name="McGill C.J."/>
            <person name="Rodriguez I.M."/>
            <person name="Rodriguez B."/>
            <person name="Murad R."/>
            <person name="Mortazavi A."/>
        </authorList>
    </citation>
    <scope>NUCLEOTIDE SEQUENCE [LARGE SCALE GENOMIC DNA]</scope>
    <source>
        <strain evidence="7 8">ALL</strain>
    </source>
</reference>
<dbReference type="CDD" id="cd24078">
    <property type="entry name" value="ASKHA_NBD_NAGK_meta"/>
    <property type="match status" value="1"/>
</dbReference>
<dbReference type="Gene3D" id="3.30.420.40">
    <property type="match status" value="2"/>
</dbReference>
<evidence type="ECO:0000256" key="3">
    <source>
        <dbReference type="ARBA" id="ARBA00014974"/>
    </source>
</evidence>
<dbReference type="OrthoDB" id="311172at2759"/>
<dbReference type="STRING" id="34508.A0A4U8UQU3"/>
<sequence>MDDESDSSDQGGGKPMPTEKKVTIDNIEERDYISVVWPGCQILCNFMIANPTLFTGSPNGSLSTGSPPPESFYGSYLQEPLPEGVGIELGCGQAHVSRVALKLGQPKMVALDNSPMIEELRKAVPFVLRERLFLMQCNIADMEDLNEIANAASVLGPVPYILASDLLYSETLFEPVLAAVDHFMKYSPECVFYTTFQNRDNTDIIYDLCAQYCLQPCLIRTANVHADGADREIQLIKMTRALNDGQALEKVFVGVEGGGTGTKIAFYRQNGTQVGSDIVLGATNPLLNGLEKVADLIAVSIRAFAKENDICLPVAAIGYAMSGAEDVKYIESFTDYLHKEHGDISEEHLMNSDAVVPLGGYFERGGVILISGTGSNCKVLTEAGQVFGAGGWGHMLGDEGSGYWIAHRAIKALIDHDDQFHVLDCSPEVVRKLIYDYFEVSCNTELLNFFYGEKFSKGHVAGLTKILSEHAPTDRLCAQFFKDAGIALSNHLLALAPHLNSMRRNVPVLLIGSVFESWSLMESAIQKNLREHHSHNVIKYTFFKIPEDSPVVCAAAHYAAKISGNKIQKQLNLDQVAQILIHSRKQ</sequence>
<feature type="domain" description="ATPase BadF/BadG/BcrA/BcrD type" evidence="6">
    <location>
        <begin position="253"/>
        <end position="531"/>
    </location>
</feature>
<name>A0A4U8UQU3_STECR</name>
<dbReference type="GO" id="GO:0045127">
    <property type="term" value="F:N-acetylglucosamine kinase activity"/>
    <property type="evidence" value="ECO:0007669"/>
    <property type="project" value="UniProtKB-EC"/>
</dbReference>
<dbReference type="InterPro" id="IPR029063">
    <property type="entry name" value="SAM-dependent_MTases_sf"/>
</dbReference>
<dbReference type="AlphaFoldDB" id="A0A4U8UQU3"/>
<dbReference type="SUPFAM" id="SSF53335">
    <property type="entry name" value="S-adenosyl-L-methionine-dependent methyltransferases"/>
    <property type="match status" value="1"/>
</dbReference>
<accession>A0A4U8UQU3</accession>